<reference evidence="2" key="1">
    <citation type="submission" date="2020-10" db="EMBL/GenBank/DDBJ databases">
        <authorList>
            <person name="Gilroy R."/>
        </authorList>
    </citation>
    <scope>NUCLEOTIDE SEQUENCE</scope>
    <source>
        <strain evidence="2">7293</strain>
    </source>
</reference>
<dbReference type="PROSITE" id="PS51257">
    <property type="entry name" value="PROKAR_LIPOPROTEIN"/>
    <property type="match status" value="1"/>
</dbReference>
<sequence>MKKVLCVVMFALLFVGCDVSGLLPPGIFDDRNESIEYTLESGDSFEYFGVEVEVVTLTDRTVEAGPVIFTVDSDNSAELPFGKATVLLGKTCITITYPGTEPLVYSSL</sequence>
<comment type="caution">
    <text evidence="2">The sequence shown here is derived from an EMBL/GenBank/DDBJ whole genome shotgun (WGS) entry which is preliminary data.</text>
</comment>
<feature type="signal peptide" evidence="1">
    <location>
        <begin position="1"/>
        <end position="20"/>
    </location>
</feature>
<evidence type="ECO:0000313" key="2">
    <source>
        <dbReference type="EMBL" id="MBO8436957.1"/>
    </source>
</evidence>
<accession>A0A9D9H6H9</accession>
<organism evidence="2 3">
    <name type="scientific">Candidatus Ornithospirochaeta stercoripullorum</name>
    <dbReference type="NCBI Taxonomy" id="2840899"/>
    <lineage>
        <taxon>Bacteria</taxon>
        <taxon>Pseudomonadati</taxon>
        <taxon>Spirochaetota</taxon>
        <taxon>Spirochaetia</taxon>
        <taxon>Spirochaetales</taxon>
        <taxon>Spirochaetaceae</taxon>
        <taxon>Spirochaetaceae incertae sedis</taxon>
        <taxon>Candidatus Ornithospirochaeta</taxon>
    </lineage>
</organism>
<keyword evidence="1" id="KW-0732">Signal</keyword>
<reference evidence="2" key="2">
    <citation type="journal article" date="2021" name="PeerJ">
        <title>Extensive microbial diversity within the chicken gut microbiome revealed by metagenomics and culture.</title>
        <authorList>
            <person name="Gilroy R."/>
            <person name="Ravi A."/>
            <person name="Getino M."/>
            <person name="Pursley I."/>
            <person name="Horton D.L."/>
            <person name="Alikhan N.F."/>
            <person name="Baker D."/>
            <person name="Gharbi K."/>
            <person name="Hall N."/>
            <person name="Watson M."/>
            <person name="Adriaenssens E.M."/>
            <person name="Foster-Nyarko E."/>
            <person name="Jarju S."/>
            <person name="Secka A."/>
            <person name="Antonio M."/>
            <person name="Oren A."/>
            <person name="Chaudhuri R.R."/>
            <person name="La Ragione R."/>
            <person name="Hildebrand F."/>
            <person name="Pallen M.J."/>
        </authorList>
    </citation>
    <scope>NUCLEOTIDE SEQUENCE</scope>
    <source>
        <strain evidence="2">7293</strain>
    </source>
</reference>
<name>A0A9D9H6H9_9SPIO</name>
<proteinExistence type="predicted"/>
<evidence type="ECO:0000256" key="1">
    <source>
        <dbReference type="SAM" id="SignalP"/>
    </source>
</evidence>
<feature type="chain" id="PRO_5039501474" evidence="1">
    <location>
        <begin position="21"/>
        <end position="108"/>
    </location>
</feature>
<protein>
    <submittedName>
        <fullName evidence="2">Uncharacterized protein</fullName>
    </submittedName>
</protein>
<dbReference type="EMBL" id="JADIMT010000094">
    <property type="protein sequence ID" value="MBO8436957.1"/>
    <property type="molecule type" value="Genomic_DNA"/>
</dbReference>
<dbReference type="AlphaFoldDB" id="A0A9D9H6H9"/>
<gene>
    <name evidence="2" type="ORF">IAA97_08270</name>
</gene>
<evidence type="ECO:0000313" key="3">
    <source>
        <dbReference type="Proteomes" id="UP000823615"/>
    </source>
</evidence>
<dbReference type="Proteomes" id="UP000823615">
    <property type="component" value="Unassembled WGS sequence"/>
</dbReference>